<organism evidence="2 3">
    <name type="scientific">Aquarana catesbeiana</name>
    <name type="common">American bullfrog</name>
    <name type="synonym">Rana catesbeiana</name>
    <dbReference type="NCBI Taxonomy" id="8400"/>
    <lineage>
        <taxon>Eukaryota</taxon>
        <taxon>Metazoa</taxon>
        <taxon>Chordata</taxon>
        <taxon>Craniata</taxon>
        <taxon>Vertebrata</taxon>
        <taxon>Euteleostomi</taxon>
        <taxon>Amphibia</taxon>
        <taxon>Batrachia</taxon>
        <taxon>Anura</taxon>
        <taxon>Neobatrachia</taxon>
        <taxon>Ranoidea</taxon>
        <taxon>Ranidae</taxon>
        <taxon>Aquarana</taxon>
    </lineage>
</organism>
<feature type="non-terminal residue" evidence="2">
    <location>
        <position position="200"/>
    </location>
</feature>
<dbReference type="GO" id="GO:0016020">
    <property type="term" value="C:membrane"/>
    <property type="evidence" value="ECO:0007669"/>
    <property type="project" value="InterPro"/>
</dbReference>
<reference evidence="3" key="1">
    <citation type="journal article" date="2017" name="Nat. Commun.">
        <title>The North American bullfrog draft genome provides insight into hormonal regulation of long noncoding RNA.</title>
        <authorList>
            <person name="Hammond S.A."/>
            <person name="Warren R.L."/>
            <person name="Vandervalk B.P."/>
            <person name="Kucuk E."/>
            <person name="Khan H."/>
            <person name="Gibb E.A."/>
            <person name="Pandoh P."/>
            <person name="Kirk H."/>
            <person name="Zhao Y."/>
            <person name="Jones M."/>
            <person name="Mungall A.J."/>
            <person name="Coope R."/>
            <person name="Pleasance S."/>
            <person name="Moore R.A."/>
            <person name="Holt R.A."/>
            <person name="Round J.M."/>
            <person name="Ohora S."/>
            <person name="Walle B.V."/>
            <person name="Veldhoen N."/>
            <person name="Helbing C.C."/>
            <person name="Birol I."/>
        </authorList>
    </citation>
    <scope>NUCLEOTIDE SEQUENCE [LARGE SCALE GENOMIC DNA]</scope>
</reference>
<evidence type="ECO:0000313" key="3">
    <source>
        <dbReference type="Proteomes" id="UP000228934"/>
    </source>
</evidence>
<dbReference type="PANTHER" id="PTHR47049">
    <property type="entry name" value="PIEZO-TYPE MECHANOSENSITIVE ION CHANNEL HOMOLOG"/>
    <property type="match status" value="1"/>
</dbReference>
<dbReference type="InterPro" id="IPR027272">
    <property type="entry name" value="Piezo"/>
</dbReference>
<dbReference type="AlphaFoldDB" id="A0A2G9RY91"/>
<keyword evidence="3" id="KW-1185">Reference proteome</keyword>
<dbReference type="EMBL" id="KV933302">
    <property type="protein sequence ID" value="PIO32191.1"/>
    <property type="molecule type" value="Genomic_DNA"/>
</dbReference>
<dbReference type="GO" id="GO:0008381">
    <property type="term" value="F:mechanosensitive monoatomic ion channel activity"/>
    <property type="evidence" value="ECO:0007669"/>
    <property type="project" value="InterPro"/>
</dbReference>
<name>A0A2G9RY91_AQUCT</name>
<dbReference type="Proteomes" id="UP000228934">
    <property type="component" value="Unassembled WGS sequence"/>
</dbReference>
<feature type="non-terminal residue" evidence="2">
    <location>
        <position position="1"/>
    </location>
</feature>
<proteinExistence type="predicted"/>
<dbReference type="PANTHER" id="PTHR47049:SF6">
    <property type="entry name" value="PIEZO-TYPE MECHANOSENSITIVE ION CHANNEL COMPONENT"/>
    <property type="match status" value="1"/>
</dbReference>
<protein>
    <recommendedName>
        <fullName evidence="1">Piezo TM1-24 domain-containing protein</fullName>
    </recommendedName>
</protein>
<gene>
    <name evidence="2" type="ORF">AB205_0164900</name>
</gene>
<sequence>LFGITSLVQTDCSSTWKFFATPQRNWYHFTNPVVLLGLYYTLATLIRLWLQEPVISYEDNKEDEEGEKEGEYSPAPLTAERRRSLWYATHYPTDERKVLLVTVNGTPVDYHSISTSLPIENGPTKIDMYSTPQYKWEHNDEISEKKEEEEEEMEVEVSEKKENTKVHVMVVALQFIMKQSYICALISMMVSCNNTNCNAM</sequence>
<accession>A0A2G9RY91</accession>
<dbReference type="InterPro" id="IPR056769">
    <property type="entry name" value="Piezo_TM1-24"/>
</dbReference>
<dbReference type="OrthoDB" id="303066at2759"/>
<evidence type="ECO:0000313" key="2">
    <source>
        <dbReference type="EMBL" id="PIO32191.1"/>
    </source>
</evidence>
<dbReference type="Pfam" id="PF24871">
    <property type="entry name" value="Piezo_TM1-24"/>
    <property type="match status" value="1"/>
</dbReference>
<evidence type="ECO:0000259" key="1">
    <source>
        <dbReference type="Pfam" id="PF24871"/>
    </source>
</evidence>
<feature type="domain" description="Piezo TM1-24" evidence="1">
    <location>
        <begin position="1"/>
        <end position="190"/>
    </location>
</feature>